<dbReference type="AlphaFoldDB" id="A0A0L0T4S5"/>
<feature type="transmembrane region" description="Helical" evidence="10">
    <location>
        <begin position="481"/>
        <end position="503"/>
    </location>
</feature>
<evidence type="ECO:0000256" key="7">
    <source>
        <dbReference type="ARBA" id="ARBA00023180"/>
    </source>
</evidence>
<protein>
    <recommendedName>
        <fullName evidence="11">G-protein coupled receptors family 3 profile domain-containing protein</fullName>
    </recommendedName>
</protein>
<evidence type="ECO:0000256" key="5">
    <source>
        <dbReference type="ARBA" id="ARBA00023136"/>
    </source>
</evidence>
<dbReference type="Proteomes" id="UP000054350">
    <property type="component" value="Unassembled WGS sequence"/>
</dbReference>
<evidence type="ECO:0000313" key="13">
    <source>
        <dbReference type="Proteomes" id="UP000054350"/>
    </source>
</evidence>
<evidence type="ECO:0000256" key="8">
    <source>
        <dbReference type="ARBA" id="ARBA00023224"/>
    </source>
</evidence>
<keyword evidence="6" id="KW-0675">Receptor</keyword>
<dbReference type="eggNOG" id="KOG1056">
    <property type="taxonomic scope" value="Eukaryota"/>
</dbReference>
<feature type="transmembrane region" description="Helical" evidence="10">
    <location>
        <begin position="40"/>
        <end position="62"/>
    </location>
</feature>
<feature type="transmembrane region" description="Helical" evidence="10">
    <location>
        <begin position="515"/>
        <end position="534"/>
    </location>
</feature>
<organism evidence="12 13">
    <name type="scientific">Allomyces macrogynus (strain ATCC 38327)</name>
    <name type="common">Allomyces javanicus var. macrogynus</name>
    <dbReference type="NCBI Taxonomy" id="578462"/>
    <lineage>
        <taxon>Eukaryota</taxon>
        <taxon>Fungi</taxon>
        <taxon>Fungi incertae sedis</taxon>
        <taxon>Blastocladiomycota</taxon>
        <taxon>Blastocladiomycetes</taxon>
        <taxon>Blastocladiales</taxon>
        <taxon>Blastocladiaceae</taxon>
        <taxon>Allomyces</taxon>
    </lineage>
</organism>
<dbReference type="SUPFAM" id="SSF53822">
    <property type="entry name" value="Periplasmic binding protein-like I"/>
    <property type="match status" value="1"/>
</dbReference>
<dbReference type="GO" id="GO:0038039">
    <property type="term" value="C:G protein-coupled receptor heterodimeric complex"/>
    <property type="evidence" value="ECO:0007669"/>
    <property type="project" value="TreeGrafter"/>
</dbReference>
<keyword evidence="2 10" id="KW-0812">Transmembrane</keyword>
<dbReference type="InterPro" id="IPR028082">
    <property type="entry name" value="Peripla_BP_I"/>
</dbReference>
<dbReference type="InterPro" id="IPR017978">
    <property type="entry name" value="GPCR_3_C"/>
</dbReference>
<name>A0A0L0T4S5_ALLM3</name>
<dbReference type="Gene3D" id="3.40.50.2300">
    <property type="match status" value="2"/>
</dbReference>
<dbReference type="STRING" id="578462.A0A0L0T4S5"/>
<sequence length="1008" mass="107257">MQEPQPAATQVTSIPQWSQLQERLLCSHGHRRAAPIAVQVFFAPSWTAAVVVVLAVSFLLVAGPTVPVTAATFKITAVLPLTDSGSSSVAAGIQDALLAAQGIIDQAVQGSNHTVALNIKDSAGNLTVATKEVFDAAHDGAVAIIGEVGSSVTIPLALATTNLGLWTCSGSATAPDLAATKGFPFFFRTISSDVEQGRFLARFVRLMQWHSVAVLYCSDAYGLGLSSVFREEADAQNVQIAAMQSHSSMDRNGYTPALTAIKDSGTRIIIFFGLATDLIDIARHGRDLDMIGNGYVWIGADGISDLPDVLATSGKPSDVENCNGVLFSVPDQQGGAQYPSFWSTFHAAYPKHADMPPYATLFVDCYQALARSLVRLAAKYGADTVLKRAYPAGITVGDFVVPFEGVSGPVAIGADSNRVADFVIQNMWSGRVATVYTYPPGATALKSTSTAVRFYDGTSNVPSDRPEQHEGYVRWTSAGGIGIAAVTAVLIAVVVVMMGYLFLRRTHPGVRSLSFVFLVQIAVGVVLVLASVLVSIGVPTTLTCNLHSWCLLMGLVLVLSAIAAKSYRVWRVFDLSHRVEKLHRLSDTWLLLACLAIALGQALILTLSTVLAPLEPVLISLVTSVSYKCTAGKSTWSILSQALLLVYNLALFVSVLYLAFKTRKAFSAFKETTYIGYACQNMFICAAIIVPLRYHAPDSIALTAYIIRTVLLLYASLFTFLLLVARIALVPFLAKRQSVLDMQQMWGNAPWPWSSSDAAALVSAAADTRVGFPTTMQGKYAVRKGNSIFAPWRTHRLTLFALEGWLALSRVTKDTECGKLFKLRTVAFDPNPAAVGESTTCIELRVDSTSYLVECTSMTDKARWVRALATHCPMYTRSGKGSANTDATACALAPLIVEDPVVAAAEVSGGGDVARTLAALGVPVGASGLVQLRVQEEMLLMGAATPRSVGSNPVESGRRGSTATTTAAATSSAASSGRSDGKPAWRPQVEGLVPADQAGKRECGPFKT</sequence>
<evidence type="ECO:0000256" key="2">
    <source>
        <dbReference type="ARBA" id="ARBA00022692"/>
    </source>
</evidence>
<evidence type="ECO:0000313" key="12">
    <source>
        <dbReference type="EMBL" id="KNE69742.1"/>
    </source>
</evidence>
<dbReference type="GO" id="GO:0004965">
    <property type="term" value="F:G protein-coupled GABA receptor activity"/>
    <property type="evidence" value="ECO:0007669"/>
    <property type="project" value="InterPro"/>
</dbReference>
<dbReference type="eggNOG" id="KOG1052">
    <property type="taxonomic scope" value="Eukaryota"/>
</dbReference>
<dbReference type="PANTHER" id="PTHR10519:SF20">
    <property type="entry name" value="G-PROTEIN COUPLED RECEPTOR 156-RELATED"/>
    <property type="match status" value="1"/>
</dbReference>
<reference evidence="13" key="2">
    <citation type="submission" date="2009-11" db="EMBL/GenBank/DDBJ databases">
        <title>The Genome Sequence of Allomyces macrogynus strain ATCC 38327.</title>
        <authorList>
            <consortium name="The Broad Institute Genome Sequencing Platform"/>
            <person name="Russ C."/>
            <person name="Cuomo C."/>
            <person name="Shea T."/>
            <person name="Young S.K."/>
            <person name="Zeng Q."/>
            <person name="Koehrsen M."/>
            <person name="Haas B."/>
            <person name="Borodovsky M."/>
            <person name="Guigo R."/>
            <person name="Alvarado L."/>
            <person name="Berlin A."/>
            <person name="Borenstein D."/>
            <person name="Chen Z."/>
            <person name="Engels R."/>
            <person name="Freedman E."/>
            <person name="Gellesch M."/>
            <person name="Goldberg J."/>
            <person name="Griggs A."/>
            <person name="Gujja S."/>
            <person name="Heiman D."/>
            <person name="Hepburn T."/>
            <person name="Howarth C."/>
            <person name="Jen D."/>
            <person name="Larson L."/>
            <person name="Lewis B."/>
            <person name="Mehta T."/>
            <person name="Park D."/>
            <person name="Pearson M."/>
            <person name="Roberts A."/>
            <person name="Saif S."/>
            <person name="Shenoy N."/>
            <person name="Sisk P."/>
            <person name="Stolte C."/>
            <person name="Sykes S."/>
            <person name="Walk T."/>
            <person name="White J."/>
            <person name="Yandava C."/>
            <person name="Burger G."/>
            <person name="Gray M.W."/>
            <person name="Holland P.W.H."/>
            <person name="King N."/>
            <person name="Lang F.B.F."/>
            <person name="Roger A.J."/>
            <person name="Ruiz-Trillo I."/>
            <person name="Lander E."/>
            <person name="Nusbaum C."/>
        </authorList>
    </citation>
    <scope>NUCLEOTIDE SEQUENCE [LARGE SCALE GENOMIC DNA]</scope>
    <source>
        <strain evidence="13">ATCC 38327</strain>
    </source>
</reference>
<keyword evidence="5 10" id="KW-0472">Membrane</keyword>
<comment type="subcellular location">
    <subcellularLocation>
        <location evidence="1">Membrane</location>
        <topology evidence="1">Multi-pass membrane protein</topology>
    </subcellularLocation>
</comment>
<feature type="compositionally biased region" description="Low complexity" evidence="9">
    <location>
        <begin position="959"/>
        <end position="978"/>
    </location>
</feature>
<dbReference type="GO" id="GO:0007214">
    <property type="term" value="P:gamma-aminobutyric acid signaling pathway"/>
    <property type="evidence" value="ECO:0007669"/>
    <property type="project" value="TreeGrafter"/>
</dbReference>
<dbReference type="PANTHER" id="PTHR10519">
    <property type="entry name" value="GABA-B RECEPTOR"/>
    <property type="match status" value="1"/>
</dbReference>
<keyword evidence="7" id="KW-0325">Glycoprotein</keyword>
<dbReference type="Pfam" id="PF01094">
    <property type="entry name" value="ANF_receptor"/>
    <property type="match status" value="1"/>
</dbReference>
<feature type="transmembrane region" description="Helical" evidence="10">
    <location>
        <begin position="546"/>
        <end position="567"/>
    </location>
</feature>
<feature type="transmembrane region" description="Helical" evidence="10">
    <location>
        <begin position="634"/>
        <end position="660"/>
    </location>
</feature>
<dbReference type="OrthoDB" id="5984008at2759"/>
<evidence type="ECO:0000256" key="6">
    <source>
        <dbReference type="ARBA" id="ARBA00023170"/>
    </source>
</evidence>
<feature type="transmembrane region" description="Helical" evidence="10">
    <location>
        <begin position="588"/>
        <end position="614"/>
    </location>
</feature>
<feature type="transmembrane region" description="Helical" evidence="10">
    <location>
        <begin position="712"/>
        <end position="734"/>
    </location>
</feature>
<proteinExistence type="predicted"/>
<evidence type="ECO:0000256" key="10">
    <source>
        <dbReference type="SAM" id="Phobius"/>
    </source>
</evidence>
<dbReference type="OMA" id="WLLRGWY"/>
<feature type="compositionally biased region" description="Basic and acidic residues" evidence="9">
    <location>
        <begin position="998"/>
        <end position="1008"/>
    </location>
</feature>
<dbReference type="VEuPathDB" id="FungiDB:AMAG_14283"/>
<evidence type="ECO:0000256" key="3">
    <source>
        <dbReference type="ARBA" id="ARBA00022989"/>
    </source>
</evidence>
<feature type="domain" description="G-protein coupled receptors family 3 profile" evidence="11">
    <location>
        <begin position="479"/>
        <end position="738"/>
    </location>
</feature>
<dbReference type="InterPro" id="IPR001828">
    <property type="entry name" value="ANF_lig-bd_rcpt"/>
</dbReference>
<feature type="region of interest" description="Disordered" evidence="9">
    <location>
        <begin position="946"/>
        <end position="1008"/>
    </location>
</feature>
<dbReference type="EMBL" id="GG745362">
    <property type="protein sequence ID" value="KNE69742.1"/>
    <property type="molecule type" value="Genomic_DNA"/>
</dbReference>
<keyword evidence="8" id="KW-0807">Transducer</keyword>
<evidence type="ECO:0000256" key="1">
    <source>
        <dbReference type="ARBA" id="ARBA00004141"/>
    </source>
</evidence>
<feature type="transmembrane region" description="Helical" evidence="10">
    <location>
        <begin position="672"/>
        <end position="692"/>
    </location>
</feature>
<keyword evidence="3 10" id="KW-1133">Transmembrane helix</keyword>
<dbReference type="InterPro" id="IPR002455">
    <property type="entry name" value="GPCR3_GABA-B"/>
</dbReference>
<keyword evidence="4" id="KW-0297">G-protein coupled receptor</keyword>
<gene>
    <name evidence="12" type="ORF">AMAG_14283</name>
</gene>
<reference evidence="12 13" key="1">
    <citation type="submission" date="2009-11" db="EMBL/GenBank/DDBJ databases">
        <title>Annotation of Allomyces macrogynus ATCC 38327.</title>
        <authorList>
            <consortium name="The Broad Institute Genome Sequencing Platform"/>
            <person name="Russ C."/>
            <person name="Cuomo C."/>
            <person name="Burger G."/>
            <person name="Gray M.W."/>
            <person name="Holland P.W.H."/>
            <person name="King N."/>
            <person name="Lang F.B.F."/>
            <person name="Roger A.J."/>
            <person name="Ruiz-Trillo I."/>
            <person name="Young S.K."/>
            <person name="Zeng Q."/>
            <person name="Gargeya S."/>
            <person name="Fitzgerald M."/>
            <person name="Haas B."/>
            <person name="Abouelleil A."/>
            <person name="Alvarado L."/>
            <person name="Arachchi H.M."/>
            <person name="Berlin A."/>
            <person name="Chapman S.B."/>
            <person name="Gearin G."/>
            <person name="Goldberg J."/>
            <person name="Griggs A."/>
            <person name="Gujja S."/>
            <person name="Hansen M."/>
            <person name="Heiman D."/>
            <person name="Howarth C."/>
            <person name="Larimer J."/>
            <person name="Lui A."/>
            <person name="MacDonald P.J.P."/>
            <person name="McCowen C."/>
            <person name="Montmayeur A."/>
            <person name="Murphy C."/>
            <person name="Neiman D."/>
            <person name="Pearson M."/>
            <person name="Priest M."/>
            <person name="Roberts A."/>
            <person name="Saif S."/>
            <person name="Shea T."/>
            <person name="Sisk P."/>
            <person name="Stolte C."/>
            <person name="Sykes S."/>
            <person name="Wortman J."/>
            <person name="Nusbaum C."/>
            <person name="Birren B."/>
        </authorList>
    </citation>
    <scope>NUCLEOTIDE SEQUENCE [LARGE SCALE GENOMIC DNA]</scope>
    <source>
        <strain evidence="12 13">ATCC 38327</strain>
    </source>
</reference>
<dbReference type="PROSITE" id="PS50259">
    <property type="entry name" value="G_PROTEIN_RECEP_F3_4"/>
    <property type="match status" value="1"/>
</dbReference>
<keyword evidence="13" id="KW-1185">Reference proteome</keyword>
<evidence type="ECO:0000259" key="11">
    <source>
        <dbReference type="PROSITE" id="PS50259"/>
    </source>
</evidence>
<evidence type="ECO:0000256" key="4">
    <source>
        <dbReference type="ARBA" id="ARBA00023040"/>
    </source>
</evidence>
<evidence type="ECO:0000256" key="9">
    <source>
        <dbReference type="SAM" id="MobiDB-lite"/>
    </source>
</evidence>
<accession>A0A0L0T4S5</accession>
<dbReference type="Pfam" id="PF00003">
    <property type="entry name" value="7tm_3"/>
    <property type="match status" value="1"/>
</dbReference>